<evidence type="ECO:0000313" key="2">
    <source>
        <dbReference type="EMBL" id="MCS0494349.1"/>
    </source>
</evidence>
<proteinExistence type="predicted"/>
<reference evidence="2" key="1">
    <citation type="submission" date="2022-08" db="EMBL/GenBank/DDBJ databases">
        <authorList>
            <person name="Li F."/>
        </authorList>
    </citation>
    <scope>NUCLEOTIDE SEQUENCE</scope>
    <source>
        <strain evidence="2">MQZ15Z-1</strain>
    </source>
</reference>
<feature type="region of interest" description="Disordered" evidence="1">
    <location>
        <begin position="35"/>
        <end position="63"/>
    </location>
</feature>
<evidence type="ECO:0000313" key="3">
    <source>
        <dbReference type="Proteomes" id="UP001151088"/>
    </source>
</evidence>
<sequence length="100" mass="11133">MNTHAREFVMVERQRLRERAERTIEALIDILDQLDSDPDLEDGGDEESALGWEGGNPSRFAGGNSLDSLDCELDWEDCGPGDLERLFRGWGPTSIGEVVP</sequence>
<protein>
    <submittedName>
        <fullName evidence="2">Uncharacterized protein</fullName>
    </submittedName>
</protein>
<dbReference type="EMBL" id="JANTHZ010000001">
    <property type="protein sequence ID" value="MCS0494349.1"/>
    <property type="molecule type" value="Genomic_DNA"/>
</dbReference>
<gene>
    <name evidence="2" type="ORF">NVS89_04510</name>
</gene>
<dbReference type="RefSeq" id="WP_258731293.1">
    <property type="nucleotide sequence ID" value="NZ_JANTHZ010000001.1"/>
</dbReference>
<keyword evidence="3" id="KW-1185">Reference proteome</keyword>
<organism evidence="2 3">
    <name type="scientific">Ancylobacter mangrovi</name>
    <dbReference type="NCBI Taxonomy" id="2972472"/>
    <lineage>
        <taxon>Bacteria</taxon>
        <taxon>Pseudomonadati</taxon>
        <taxon>Pseudomonadota</taxon>
        <taxon>Alphaproteobacteria</taxon>
        <taxon>Hyphomicrobiales</taxon>
        <taxon>Xanthobacteraceae</taxon>
        <taxon>Ancylobacter</taxon>
    </lineage>
</organism>
<feature type="compositionally biased region" description="Acidic residues" evidence="1">
    <location>
        <begin position="35"/>
        <end position="48"/>
    </location>
</feature>
<dbReference type="AlphaFoldDB" id="A0A9X2T4F8"/>
<accession>A0A9X2T4F8</accession>
<evidence type="ECO:0000256" key="1">
    <source>
        <dbReference type="SAM" id="MobiDB-lite"/>
    </source>
</evidence>
<comment type="caution">
    <text evidence="2">The sequence shown here is derived from an EMBL/GenBank/DDBJ whole genome shotgun (WGS) entry which is preliminary data.</text>
</comment>
<dbReference type="Proteomes" id="UP001151088">
    <property type="component" value="Unassembled WGS sequence"/>
</dbReference>
<name>A0A9X2T4F8_9HYPH</name>